<dbReference type="Ensembl" id="ENSEBUT00000024984.1">
    <property type="protein sequence ID" value="ENSEBUP00000024408.1"/>
    <property type="gene ID" value="ENSEBUG00000015051.1"/>
</dbReference>
<name>A0A8C4R4X4_EPTBU</name>
<dbReference type="InterPro" id="IPR000837">
    <property type="entry name" value="AP-1"/>
</dbReference>
<dbReference type="Proteomes" id="UP000694388">
    <property type="component" value="Unplaced"/>
</dbReference>
<accession>A0A8C4R4X4</accession>
<dbReference type="AlphaFoldDB" id="A0A8C4R4X4"/>
<feature type="compositionally biased region" description="Basic and acidic residues" evidence="1">
    <location>
        <begin position="113"/>
        <end position="126"/>
    </location>
</feature>
<proteinExistence type="predicted"/>
<organism evidence="2 3">
    <name type="scientific">Eptatretus burgeri</name>
    <name type="common">Inshore hagfish</name>
    <dbReference type="NCBI Taxonomy" id="7764"/>
    <lineage>
        <taxon>Eukaryota</taxon>
        <taxon>Metazoa</taxon>
        <taxon>Chordata</taxon>
        <taxon>Craniata</taxon>
        <taxon>Vertebrata</taxon>
        <taxon>Cyclostomata</taxon>
        <taxon>Myxini</taxon>
        <taxon>Myxiniformes</taxon>
        <taxon>Myxinidae</taxon>
        <taxon>Eptatretinae</taxon>
        <taxon>Eptatretus</taxon>
    </lineage>
</organism>
<dbReference type="GO" id="GO:0003677">
    <property type="term" value="F:DNA binding"/>
    <property type="evidence" value="ECO:0007669"/>
    <property type="project" value="InterPro"/>
</dbReference>
<dbReference type="GO" id="GO:0003700">
    <property type="term" value="F:DNA-binding transcription factor activity"/>
    <property type="evidence" value="ECO:0007669"/>
    <property type="project" value="InterPro"/>
</dbReference>
<dbReference type="PRINTS" id="PR00042">
    <property type="entry name" value="LEUZIPPRFOS"/>
</dbReference>
<dbReference type="GO" id="GO:0006357">
    <property type="term" value="P:regulation of transcription by RNA polymerase II"/>
    <property type="evidence" value="ECO:0007669"/>
    <property type="project" value="InterPro"/>
</dbReference>
<evidence type="ECO:0000256" key="1">
    <source>
        <dbReference type="SAM" id="MobiDB-lite"/>
    </source>
</evidence>
<reference evidence="2" key="2">
    <citation type="submission" date="2025-09" db="UniProtKB">
        <authorList>
            <consortium name="Ensembl"/>
        </authorList>
    </citation>
    <scope>IDENTIFICATION</scope>
</reference>
<keyword evidence="3" id="KW-1185">Reference proteome</keyword>
<protein>
    <submittedName>
        <fullName evidence="2">Uncharacterized protein</fullName>
    </submittedName>
</protein>
<evidence type="ECO:0000313" key="2">
    <source>
        <dbReference type="Ensembl" id="ENSEBUP00000024408.1"/>
    </source>
</evidence>
<sequence length="191" mass="20849">MDLFSAMYHEFTDDTAPFQVSCPDEGSLDPRTPLGATASCQSFGSDGCISQGLETAPTITDIASNDELQWIVKACTMAATEPPVESGRVVTRSPPRVPNGIRTPRPLGGRRRRNDDLKLSPDEAEKRRLRRERQQAGCSALSEPEAAAHRTPSSRMFCSLFDPVNIMNITSCNPSNHCALHTLLSILAILH</sequence>
<feature type="region of interest" description="Disordered" evidence="1">
    <location>
        <begin position="82"/>
        <end position="147"/>
    </location>
</feature>
<reference evidence="2" key="1">
    <citation type="submission" date="2025-08" db="UniProtKB">
        <authorList>
            <consortium name="Ensembl"/>
        </authorList>
    </citation>
    <scope>IDENTIFICATION</scope>
</reference>
<evidence type="ECO:0000313" key="3">
    <source>
        <dbReference type="Proteomes" id="UP000694388"/>
    </source>
</evidence>